<feature type="compositionally biased region" description="Basic and acidic residues" evidence="3">
    <location>
        <begin position="94"/>
        <end position="108"/>
    </location>
</feature>
<reference evidence="5" key="2">
    <citation type="submission" date="2025-09" db="UniProtKB">
        <authorList>
            <consortium name="Ensembl"/>
        </authorList>
    </citation>
    <scope>IDENTIFICATION</scope>
</reference>
<accession>A0A8C5F8R1</accession>
<dbReference type="InterPro" id="IPR013766">
    <property type="entry name" value="Thioredoxin_domain"/>
</dbReference>
<dbReference type="SUPFAM" id="SSF52833">
    <property type="entry name" value="Thioredoxin-like"/>
    <property type="match status" value="1"/>
</dbReference>
<dbReference type="AlphaFoldDB" id="A0A8C5F8R1"/>
<dbReference type="GeneTree" id="ENSGT00940000163988"/>
<dbReference type="InterPro" id="IPR017937">
    <property type="entry name" value="Thioredoxin_CS"/>
</dbReference>
<evidence type="ECO:0000256" key="1">
    <source>
        <dbReference type="ARBA" id="ARBA00023157"/>
    </source>
</evidence>
<dbReference type="Ensembl" id="ENSGMOT00000017109.2">
    <property type="protein sequence ID" value="ENSGMOP00000016690.2"/>
    <property type="gene ID" value="ENSGMOG00000015577.2"/>
</dbReference>
<keyword evidence="6" id="KW-1185">Reference proteome</keyword>
<evidence type="ECO:0000256" key="2">
    <source>
        <dbReference type="ARBA" id="ARBA00023284"/>
    </source>
</evidence>
<dbReference type="Pfam" id="PF00085">
    <property type="entry name" value="Thioredoxin"/>
    <property type="match status" value="1"/>
</dbReference>
<proteinExistence type="predicted"/>
<evidence type="ECO:0000256" key="3">
    <source>
        <dbReference type="SAM" id="MobiDB-lite"/>
    </source>
</evidence>
<dbReference type="PRINTS" id="PR00421">
    <property type="entry name" value="THIOREDOXIN"/>
</dbReference>
<dbReference type="PROSITE" id="PS00194">
    <property type="entry name" value="THIOREDOXIN_1"/>
    <property type="match status" value="1"/>
</dbReference>
<feature type="region of interest" description="Disordered" evidence="3">
    <location>
        <begin position="94"/>
        <end position="140"/>
    </location>
</feature>
<evidence type="ECO:0000313" key="5">
    <source>
        <dbReference type="Ensembl" id="ENSGMOP00000016690.2"/>
    </source>
</evidence>
<organism evidence="5 6">
    <name type="scientific">Gadus morhua</name>
    <name type="common">Atlantic cod</name>
    <dbReference type="NCBI Taxonomy" id="8049"/>
    <lineage>
        <taxon>Eukaryota</taxon>
        <taxon>Metazoa</taxon>
        <taxon>Chordata</taxon>
        <taxon>Craniata</taxon>
        <taxon>Vertebrata</taxon>
        <taxon>Euteleostomi</taxon>
        <taxon>Actinopterygii</taxon>
        <taxon>Neopterygii</taxon>
        <taxon>Teleostei</taxon>
        <taxon>Neoteleostei</taxon>
        <taxon>Acanthomorphata</taxon>
        <taxon>Zeiogadaria</taxon>
        <taxon>Gadariae</taxon>
        <taxon>Gadiformes</taxon>
        <taxon>Gadoidei</taxon>
        <taxon>Gadidae</taxon>
        <taxon>Gadus</taxon>
    </lineage>
</organism>
<name>A0A8C5F8R1_GADMO</name>
<dbReference type="PROSITE" id="PS51352">
    <property type="entry name" value="THIOREDOXIN_2"/>
    <property type="match status" value="1"/>
</dbReference>
<evidence type="ECO:0000313" key="6">
    <source>
        <dbReference type="Proteomes" id="UP000694546"/>
    </source>
</evidence>
<dbReference type="PANTHER" id="PTHR46115">
    <property type="entry name" value="THIOREDOXIN-LIKE PROTEIN 1"/>
    <property type="match status" value="1"/>
</dbReference>
<dbReference type="Gene3D" id="3.40.30.10">
    <property type="entry name" value="Glutaredoxin"/>
    <property type="match status" value="1"/>
</dbReference>
<evidence type="ECO:0000259" key="4">
    <source>
        <dbReference type="PROSITE" id="PS51352"/>
    </source>
</evidence>
<protein>
    <recommendedName>
        <fullName evidence="4">Thioredoxin domain-containing protein</fullName>
    </recommendedName>
</protein>
<dbReference type="Proteomes" id="UP000694546">
    <property type="component" value="Chromosome 17"/>
</dbReference>
<dbReference type="CDD" id="cd02947">
    <property type="entry name" value="TRX_family"/>
    <property type="match status" value="1"/>
</dbReference>
<dbReference type="InterPro" id="IPR036249">
    <property type="entry name" value="Thioredoxin-like_sf"/>
</dbReference>
<feature type="domain" description="Thioredoxin" evidence="4">
    <location>
        <begin position="1"/>
        <end position="100"/>
    </location>
</feature>
<keyword evidence="1" id="KW-1015">Disulfide bond</keyword>
<feature type="compositionally biased region" description="Pro residues" evidence="3">
    <location>
        <begin position="109"/>
        <end position="120"/>
    </location>
</feature>
<sequence length="140" mass="15550">MEEFQAALAEAGDNLVVVDFTASWCGPCKVIGPKFAMAALPENRNVVFLKVDVDEAADVAAHYEVNCMPTFLFFKNGEKIDNFAGANHILLEQKEPPLLSRSEHEHPPPHQPSRPLPPRPPVKRLQYRPPSCCHYSASNS</sequence>
<keyword evidence="2" id="KW-0676">Redox-active center</keyword>
<reference evidence="5" key="1">
    <citation type="submission" date="2025-08" db="UniProtKB">
        <authorList>
            <consortium name="Ensembl"/>
        </authorList>
    </citation>
    <scope>IDENTIFICATION</scope>
</reference>